<gene>
    <name evidence="1" type="ORF">S01H1_60107</name>
</gene>
<protein>
    <submittedName>
        <fullName evidence="1">Uncharacterized protein</fullName>
    </submittedName>
</protein>
<dbReference type="AlphaFoldDB" id="X0W3W7"/>
<organism evidence="1">
    <name type="scientific">marine sediment metagenome</name>
    <dbReference type="NCBI Taxonomy" id="412755"/>
    <lineage>
        <taxon>unclassified sequences</taxon>
        <taxon>metagenomes</taxon>
        <taxon>ecological metagenomes</taxon>
    </lineage>
</organism>
<reference evidence="1" key="1">
    <citation type="journal article" date="2014" name="Front. Microbiol.">
        <title>High frequency of phylogenetically diverse reductive dehalogenase-homologous genes in deep subseafloor sedimentary metagenomes.</title>
        <authorList>
            <person name="Kawai M."/>
            <person name="Futagami T."/>
            <person name="Toyoda A."/>
            <person name="Takaki Y."/>
            <person name="Nishi S."/>
            <person name="Hori S."/>
            <person name="Arai W."/>
            <person name="Tsubouchi T."/>
            <person name="Morono Y."/>
            <person name="Uchiyama I."/>
            <person name="Ito T."/>
            <person name="Fujiyama A."/>
            <person name="Inagaki F."/>
            <person name="Takami H."/>
        </authorList>
    </citation>
    <scope>NUCLEOTIDE SEQUENCE</scope>
    <source>
        <strain evidence="1">Expedition CK06-06</strain>
    </source>
</reference>
<accession>X0W3W7</accession>
<evidence type="ECO:0000313" key="1">
    <source>
        <dbReference type="EMBL" id="GAG17987.1"/>
    </source>
</evidence>
<sequence length="42" mass="4649">MVFQREDHAVVTSHRLEKPRSIQKTAIGNGYAGLGDVNQLIV</sequence>
<proteinExistence type="predicted"/>
<dbReference type="EMBL" id="BARS01039356">
    <property type="protein sequence ID" value="GAG17987.1"/>
    <property type="molecule type" value="Genomic_DNA"/>
</dbReference>
<comment type="caution">
    <text evidence="1">The sequence shown here is derived from an EMBL/GenBank/DDBJ whole genome shotgun (WGS) entry which is preliminary data.</text>
</comment>
<name>X0W3W7_9ZZZZ</name>